<dbReference type="PANTHER" id="PTHR30349">
    <property type="entry name" value="PHAGE INTEGRASE-RELATED"/>
    <property type="match status" value="1"/>
</dbReference>
<dbReference type="Proteomes" id="UP000541810">
    <property type="component" value="Unassembled WGS sequence"/>
</dbReference>
<dbReference type="InterPro" id="IPR002104">
    <property type="entry name" value="Integrase_catalytic"/>
</dbReference>
<keyword evidence="9" id="KW-1185">Reference proteome</keyword>
<comment type="caution">
    <text evidence="8">The sequence shown here is derived from an EMBL/GenBank/DDBJ whole genome shotgun (WGS) entry which is preliminary data.</text>
</comment>
<evidence type="ECO:0000256" key="2">
    <source>
        <dbReference type="ARBA" id="ARBA00022908"/>
    </source>
</evidence>
<evidence type="ECO:0000313" key="8">
    <source>
        <dbReference type="EMBL" id="MBB6431136.1"/>
    </source>
</evidence>
<dbReference type="SUPFAM" id="SSF56349">
    <property type="entry name" value="DNA breaking-rejoining enzymes"/>
    <property type="match status" value="1"/>
</dbReference>
<dbReference type="EMBL" id="JACHGY010000001">
    <property type="protein sequence ID" value="MBB6431136.1"/>
    <property type="molecule type" value="Genomic_DNA"/>
</dbReference>
<dbReference type="InterPro" id="IPR013762">
    <property type="entry name" value="Integrase-like_cat_sf"/>
</dbReference>
<evidence type="ECO:0000256" key="6">
    <source>
        <dbReference type="SAM" id="MobiDB-lite"/>
    </source>
</evidence>
<accession>A0A7X0HAH3</accession>
<dbReference type="GO" id="GO:0015074">
    <property type="term" value="P:DNA integration"/>
    <property type="evidence" value="ECO:0007669"/>
    <property type="project" value="UniProtKB-KW"/>
</dbReference>
<keyword evidence="3 5" id="KW-0238">DNA-binding</keyword>
<sequence length="389" mass="43613">MTAHKNGQWCKKILGKIHYFGGWDAPDGALDRYLAVAADLHAGRPANTSPSSGSVTVAGIFNEYLADREADVRETRRDLDQVTEGGIGAATFNRYRRAGAIVADVLGAQTDADDLKPADFARLRNRLKANYRPETMANYTNAIKTVFRWAYEDAELLTNAPRFGNNFAVKSLKRSLRQSREQGRKRLFTPEQIHKLLAVGTPLDRACILLAINCGFGATDCGDLEEAHIDRDLMLIDMPRPKTMVPRICPVWQETLDAIDEAQADRPTPTNPRDADKLLLSPTGRPLTSAGEVRRGDRGEIKAVVHYDDVFQRFLVLCRMAEIDRPKGWGFRVFRTTFATIGKRSGNSDAVKVIMGHADGEMLEHYVEEEDYTALRAVSDHVYRWLYDK</sequence>
<evidence type="ECO:0000256" key="3">
    <source>
        <dbReference type="ARBA" id="ARBA00023125"/>
    </source>
</evidence>
<dbReference type="InterPro" id="IPR050090">
    <property type="entry name" value="Tyrosine_recombinase_XerCD"/>
</dbReference>
<dbReference type="AlphaFoldDB" id="A0A7X0HAH3"/>
<feature type="region of interest" description="Disordered" evidence="6">
    <location>
        <begin position="262"/>
        <end position="281"/>
    </location>
</feature>
<dbReference type="RefSeq" id="WP_184678626.1">
    <property type="nucleotide sequence ID" value="NZ_JACHGY010000001.1"/>
</dbReference>
<dbReference type="PANTHER" id="PTHR30349:SF41">
    <property type="entry name" value="INTEGRASE_RECOMBINASE PROTEIN MJ0367-RELATED"/>
    <property type="match status" value="1"/>
</dbReference>
<keyword evidence="4" id="KW-0233">DNA recombination</keyword>
<dbReference type="Gene3D" id="1.10.443.10">
    <property type="entry name" value="Intergrase catalytic core"/>
    <property type="match status" value="1"/>
</dbReference>
<feature type="domain" description="Core-binding (CB)" evidence="7">
    <location>
        <begin position="55"/>
        <end position="151"/>
    </location>
</feature>
<gene>
    <name evidence="8" type="ORF">HNQ40_002942</name>
</gene>
<comment type="similarity">
    <text evidence="1">Belongs to the 'phage' integrase family.</text>
</comment>
<protein>
    <recommendedName>
        <fullName evidence="7">Core-binding (CB) domain-containing protein</fullName>
    </recommendedName>
</protein>
<name>A0A7X0HAH3_9BACT</name>
<dbReference type="InterPro" id="IPR011010">
    <property type="entry name" value="DNA_brk_join_enz"/>
</dbReference>
<keyword evidence="2" id="KW-0229">DNA integration</keyword>
<evidence type="ECO:0000259" key="7">
    <source>
        <dbReference type="PROSITE" id="PS51900"/>
    </source>
</evidence>
<dbReference type="InterPro" id="IPR044068">
    <property type="entry name" value="CB"/>
</dbReference>
<proteinExistence type="inferred from homology"/>
<reference evidence="8 9" key="1">
    <citation type="submission" date="2020-08" db="EMBL/GenBank/DDBJ databases">
        <title>Genomic Encyclopedia of Type Strains, Phase IV (KMG-IV): sequencing the most valuable type-strain genomes for metagenomic binning, comparative biology and taxonomic classification.</title>
        <authorList>
            <person name="Goeker M."/>
        </authorList>
    </citation>
    <scope>NUCLEOTIDE SEQUENCE [LARGE SCALE GENOMIC DNA]</scope>
    <source>
        <strain evidence="8 9">DSM 103725</strain>
    </source>
</reference>
<dbReference type="Gene3D" id="1.10.150.130">
    <property type="match status" value="1"/>
</dbReference>
<dbReference type="GO" id="GO:0003677">
    <property type="term" value="F:DNA binding"/>
    <property type="evidence" value="ECO:0007669"/>
    <property type="project" value="UniProtKB-UniRule"/>
</dbReference>
<evidence type="ECO:0000256" key="5">
    <source>
        <dbReference type="PROSITE-ProRule" id="PRU01248"/>
    </source>
</evidence>
<evidence type="ECO:0000313" key="9">
    <source>
        <dbReference type="Proteomes" id="UP000541810"/>
    </source>
</evidence>
<evidence type="ECO:0000256" key="1">
    <source>
        <dbReference type="ARBA" id="ARBA00008857"/>
    </source>
</evidence>
<dbReference type="PROSITE" id="PS51900">
    <property type="entry name" value="CB"/>
    <property type="match status" value="1"/>
</dbReference>
<dbReference type="Pfam" id="PF00589">
    <property type="entry name" value="Phage_integrase"/>
    <property type="match status" value="1"/>
</dbReference>
<dbReference type="GO" id="GO:0006310">
    <property type="term" value="P:DNA recombination"/>
    <property type="evidence" value="ECO:0007669"/>
    <property type="project" value="UniProtKB-KW"/>
</dbReference>
<evidence type="ECO:0000256" key="4">
    <source>
        <dbReference type="ARBA" id="ARBA00023172"/>
    </source>
</evidence>
<organism evidence="8 9">
    <name type="scientific">Algisphaera agarilytica</name>
    <dbReference type="NCBI Taxonomy" id="1385975"/>
    <lineage>
        <taxon>Bacteria</taxon>
        <taxon>Pseudomonadati</taxon>
        <taxon>Planctomycetota</taxon>
        <taxon>Phycisphaerae</taxon>
        <taxon>Phycisphaerales</taxon>
        <taxon>Phycisphaeraceae</taxon>
        <taxon>Algisphaera</taxon>
    </lineage>
</organism>
<dbReference type="InterPro" id="IPR010998">
    <property type="entry name" value="Integrase_recombinase_N"/>
</dbReference>